<dbReference type="SUPFAM" id="SSF46785">
    <property type="entry name" value="Winged helix' DNA-binding domain"/>
    <property type="match status" value="1"/>
</dbReference>
<keyword evidence="4" id="KW-0804">Transcription</keyword>
<name>A0A2S9H3Y4_9BURK</name>
<dbReference type="InterPro" id="IPR036388">
    <property type="entry name" value="WH-like_DNA-bd_sf"/>
</dbReference>
<dbReference type="InterPro" id="IPR036390">
    <property type="entry name" value="WH_DNA-bd_sf"/>
</dbReference>
<dbReference type="PROSITE" id="PS50931">
    <property type="entry name" value="HTH_LYSR"/>
    <property type="match status" value="1"/>
</dbReference>
<dbReference type="PANTHER" id="PTHR30346">
    <property type="entry name" value="TRANSCRIPTIONAL DUAL REGULATOR HCAR-RELATED"/>
    <property type="match status" value="1"/>
</dbReference>
<organism evidence="6 7">
    <name type="scientific">Solimicrobium silvestre</name>
    <dbReference type="NCBI Taxonomy" id="2099400"/>
    <lineage>
        <taxon>Bacteria</taxon>
        <taxon>Pseudomonadati</taxon>
        <taxon>Pseudomonadota</taxon>
        <taxon>Betaproteobacteria</taxon>
        <taxon>Burkholderiales</taxon>
        <taxon>Oxalobacteraceae</taxon>
        <taxon>Solimicrobium</taxon>
    </lineage>
</organism>
<dbReference type="AlphaFoldDB" id="A0A2S9H3Y4"/>
<dbReference type="InterPro" id="IPR005119">
    <property type="entry name" value="LysR_subst-bd"/>
</dbReference>
<protein>
    <submittedName>
        <fullName evidence="6">Transcriptional regulator</fullName>
    </submittedName>
</protein>
<dbReference type="Proteomes" id="UP000237839">
    <property type="component" value="Unassembled WGS sequence"/>
</dbReference>
<dbReference type="PANTHER" id="PTHR30346:SF28">
    <property type="entry name" value="HTH-TYPE TRANSCRIPTIONAL REGULATOR CYNR"/>
    <property type="match status" value="1"/>
</dbReference>
<dbReference type="Pfam" id="PF00126">
    <property type="entry name" value="HTH_1"/>
    <property type="match status" value="1"/>
</dbReference>
<dbReference type="GO" id="GO:0003700">
    <property type="term" value="F:DNA-binding transcription factor activity"/>
    <property type="evidence" value="ECO:0007669"/>
    <property type="project" value="InterPro"/>
</dbReference>
<dbReference type="Gene3D" id="1.10.10.10">
    <property type="entry name" value="Winged helix-like DNA-binding domain superfamily/Winged helix DNA-binding domain"/>
    <property type="match status" value="1"/>
</dbReference>
<reference evidence="6 7" key="1">
    <citation type="submission" date="2018-02" db="EMBL/GenBank/DDBJ databases">
        <title>Solimicrobium silvestre gen. nov., sp. nov., isolated from alpine forest soil.</title>
        <authorList>
            <person name="Margesin R."/>
            <person name="Albuquerque L."/>
            <person name="Zhang D.-C."/>
            <person name="Froufe H.J.C."/>
            <person name="Severino R."/>
            <person name="Roxo I."/>
            <person name="Egas C."/>
            <person name="Da Costa M.S."/>
        </authorList>
    </citation>
    <scope>NUCLEOTIDE SEQUENCE [LARGE SCALE GENOMIC DNA]</scope>
    <source>
        <strain evidence="6 7">S20-91</strain>
    </source>
</reference>
<comment type="similarity">
    <text evidence="1">Belongs to the LysR transcriptional regulatory family.</text>
</comment>
<dbReference type="FunFam" id="1.10.10.10:FF:000001">
    <property type="entry name" value="LysR family transcriptional regulator"/>
    <property type="match status" value="1"/>
</dbReference>
<evidence type="ECO:0000256" key="3">
    <source>
        <dbReference type="ARBA" id="ARBA00023125"/>
    </source>
</evidence>
<proteinExistence type="inferred from homology"/>
<dbReference type="EMBL" id="PUGF01000002">
    <property type="protein sequence ID" value="PRC94680.1"/>
    <property type="molecule type" value="Genomic_DNA"/>
</dbReference>
<keyword evidence="2" id="KW-0805">Transcription regulation</keyword>
<evidence type="ECO:0000256" key="1">
    <source>
        <dbReference type="ARBA" id="ARBA00009437"/>
    </source>
</evidence>
<sequence length="304" mass="32974">MNKLKLNQLEMLIAVADSGGFGAAAAELGCTQSRISHAITELETTLKTRLLSRSRSGCVPTDAGYRVLTKARQILRLTHNIVDVVEDNAAVIGQVRIACFRSVGTHLLPHALAALAIEYPGIRIDIDDSCEEREDVSRAVMEGRADIGIAQLPVRSELVTHSFVSDSYVLVVPTSLQLRAPVSWDQLKVLPYIQLNCSGALAILEQCRAAGFTAELSRTLTTDTSIAAMVRHGVGYSILPRLAVYPEPSGVNIVDLPIPAQRQFALIALPDTARTKAVQIVTRFIRNKRITAKSDAVRAGLVSW</sequence>
<dbReference type="RefSeq" id="WP_243405304.1">
    <property type="nucleotide sequence ID" value="NZ_PUGF01000002.1"/>
</dbReference>
<accession>A0A2S9H3Y4</accession>
<feature type="domain" description="HTH lysR-type" evidence="5">
    <location>
        <begin position="4"/>
        <end position="61"/>
    </location>
</feature>
<keyword evidence="7" id="KW-1185">Reference proteome</keyword>
<evidence type="ECO:0000259" key="5">
    <source>
        <dbReference type="PROSITE" id="PS50931"/>
    </source>
</evidence>
<dbReference type="GO" id="GO:0003677">
    <property type="term" value="F:DNA binding"/>
    <property type="evidence" value="ECO:0007669"/>
    <property type="project" value="UniProtKB-KW"/>
</dbReference>
<evidence type="ECO:0000256" key="4">
    <source>
        <dbReference type="ARBA" id="ARBA00023163"/>
    </source>
</evidence>
<dbReference type="Gene3D" id="3.40.190.10">
    <property type="entry name" value="Periplasmic binding protein-like II"/>
    <property type="match status" value="2"/>
</dbReference>
<gene>
    <name evidence="6" type="ORF">S2091_0683</name>
</gene>
<comment type="caution">
    <text evidence="6">The sequence shown here is derived from an EMBL/GenBank/DDBJ whole genome shotgun (WGS) entry which is preliminary data.</text>
</comment>
<dbReference type="CDD" id="cd05466">
    <property type="entry name" value="PBP2_LTTR_substrate"/>
    <property type="match status" value="1"/>
</dbReference>
<dbReference type="GO" id="GO:0032993">
    <property type="term" value="C:protein-DNA complex"/>
    <property type="evidence" value="ECO:0007669"/>
    <property type="project" value="TreeGrafter"/>
</dbReference>
<evidence type="ECO:0000313" key="6">
    <source>
        <dbReference type="EMBL" id="PRC94680.1"/>
    </source>
</evidence>
<dbReference type="SUPFAM" id="SSF53850">
    <property type="entry name" value="Periplasmic binding protein-like II"/>
    <property type="match status" value="1"/>
</dbReference>
<evidence type="ECO:0000313" key="7">
    <source>
        <dbReference type="Proteomes" id="UP000237839"/>
    </source>
</evidence>
<dbReference type="InterPro" id="IPR000847">
    <property type="entry name" value="LysR_HTH_N"/>
</dbReference>
<evidence type="ECO:0000256" key="2">
    <source>
        <dbReference type="ARBA" id="ARBA00023015"/>
    </source>
</evidence>
<dbReference type="Pfam" id="PF03466">
    <property type="entry name" value="LysR_substrate"/>
    <property type="match status" value="1"/>
</dbReference>
<keyword evidence="3" id="KW-0238">DNA-binding</keyword>